<dbReference type="CDD" id="cd00934">
    <property type="entry name" value="PTB"/>
    <property type="match status" value="1"/>
</dbReference>
<dbReference type="WBParaSite" id="TTAC_0000397901-mRNA-1">
    <property type="protein sequence ID" value="TTAC_0000397901-mRNA-1"/>
    <property type="gene ID" value="TTAC_0000397901"/>
</dbReference>
<name>A0A0R3WT89_HYDTA</name>
<dbReference type="STRING" id="6205.A0A0R3WT89"/>
<dbReference type="Proteomes" id="UP000274429">
    <property type="component" value="Unassembled WGS sequence"/>
</dbReference>
<evidence type="ECO:0000313" key="2">
    <source>
        <dbReference type="EMBL" id="VDM23875.1"/>
    </source>
</evidence>
<dbReference type="InterPro" id="IPR044978">
    <property type="entry name" value="GRV2/DNAJC13"/>
</dbReference>
<dbReference type="GO" id="GO:0006898">
    <property type="term" value="P:receptor-mediated endocytosis"/>
    <property type="evidence" value="ECO:0007669"/>
    <property type="project" value="TreeGrafter"/>
</dbReference>
<dbReference type="GO" id="GO:0007032">
    <property type="term" value="P:endosome organization"/>
    <property type="evidence" value="ECO:0007669"/>
    <property type="project" value="InterPro"/>
</dbReference>
<dbReference type="PANTHER" id="PTHR36983">
    <property type="entry name" value="DNAJ HOMOLOG SUBFAMILY C MEMBER 13"/>
    <property type="match status" value="1"/>
</dbReference>
<proteinExistence type="predicted"/>
<dbReference type="AlphaFoldDB" id="A0A0R3WT89"/>
<organism evidence="4">
    <name type="scientific">Hydatigena taeniaeformis</name>
    <name type="common">Feline tapeworm</name>
    <name type="synonym">Taenia taeniaeformis</name>
    <dbReference type="NCBI Taxonomy" id="6205"/>
    <lineage>
        <taxon>Eukaryota</taxon>
        <taxon>Metazoa</taxon>
        <taxon>Spiralia</taxon>
        <taxon>Lophotrochozoa</taxon>
        <taxon>Platyhelminthes</taxon>
        <taxon>Cestoda</taxon>
        <taxon>Eucestoda</taxon>
        <taxon>Cyclophyllidea</taxon>
        <taxon>Taeniidae</taxon>
        <taxon>Hydatigera</taxon>
    </lineage>
</organism>
<protein>
    <submittedName>
        <fullName evidence="4">RME-8_N domain-containing protein</fullName>
    </submittedName>
</protein>
<dbReference type="OrthoDB" id="69656at2759"/>
<dbReference type="PANTHER" id="PTHR36983:SF2">
    <property type="entry name" value="DNAJ HOMOLOG SUBFAMILY C MEMBER 13"/>
    <property type="match status" value="1"/>
</dbReference>
<dbReference type="Pfam" id="PF19432">
    <property type="entry name" value="RME-8_N"/>
    <property type="match status" value="1"/>
</dbReference>
<reference evidence="4" key="1">
    <citation type="submission" date="2017-02" db="UniProtKB">
        <authorList>
            <consortium name="WormBaseParasite"/>
        </authorList>
    </citation>
    <scope>IDENTIFICATION</scope>
</reference>
<sequence length="253" mass="28097">MNNQQKFNLIAGGAGGRKDMSFSSEYRTDILTDMLKLSAVKIAWSEKEKPIFLEITPISIDQIDQATGARVACYAYRDIQYLAQVIGPQGAFAIVCGNQERIHLFRCSDPVSLINAAVEAAALYLGLILTRSPSPLNIDWCLEMRLGPMATPENMISTAEFVLQKVAPYRHGDSAPPISRTLCLTECFLVERDPISYRPISAHSLREVSVLCSFICSRTLQSLKGFVHIIIEPFDIEILEDATDCTFICQKAD</sequence>
<evidence type="ECO:0000313" key="4">
    <source>
        <dbReference type="WBParaSite" id="TTAC_0000397901-mRNA-1"/>
    </source>
</evidence>
<evidence type="ECO:0000259" key="1">
    <source>
        <dbReference type="Pfam" id="PF19432"/>
    </source>
</evidence>
<dbReference type="GO" id="GO:2000641">
    <property type="term" value="P:regulation of early endosome to late endosome transport"/>
    <property type="evidence" value="ECO:0007669"/>
    <property type="project" value="InterPro"/>
</dbReference>
<evidence type="ECO:0000313" key="3">
    <source>
        <dbReference type="Proteomes" id="UP000274429"/>
    </source>
</evidence>
<feature type="domain" description="DnaJ homologue subfamily C GRV2/DNAJC13 N-terminal" evidence="1">
    <location>
        <begin position="3"/>
        <end position="211"/>
    </location>
</feature>
<dbReference type="InterPro" id="IPR045802">
    <property type="entry name" value="GRV2/DNAJC13_N"/>
</dbReference>
<dbReference type="EMBL" id="UYWX01003377">
    <property type="protein sequence ID" value="VDM23875.1"/>
    <property type="molecule type" value="Genomic_DNA"/>
</dbReference>
<accession>A0A0R3WT89</accession>
<keyword evidence="3" id="KW-1185">Reference proteome</keyword>
<gene>
    <name evidence="2" type="ORF">TTAC_LOCUS3964</name>
</gene>
<dbReference type="SUPFAM" id="SSF50729">
    <property type="entry name" value="PH domain-like"/>
    <property type="match status" value="1"/>
</dbReference>
<dbReference type="GO" id="GO:0010008">
    <property type="term" value="C:endosome membrane"/>
    <property type="evidence" value="ECO:0007669"/>
    <property type="project" value="TreeGrafter"/>
</dbReference>
<reference evidence="2 3" key="2">
    <citation type="submission" date="2018-11" db="EMBL/GenBank/DDBJ databases">
        <authorList>
            <consortium name="Pathogen Informatics"/>
        </authorList>
    </citation>
    <scope>NUCLEOTIDE SEQUENCE [LARGE SCALE GENOMIC DNA]</scope>
</reference>